<proteinExistence type="predicted"/>
<comment type="caution">
    <text evidence="2">The sequence shown here is derived from an EMBL/GenBank/DDBJ whole genome shotgun (WGS) entry which is preliminary data.</text>
</comment>
<dbReference type="RefSeq" id="WP_202016721.1">
    <property type="nucleotide sequence ID" value="NZ_JAERRB010000024.1"/>
</dbReference>
<name>A0ABS1L2M3_9BACT</name>
<protein>
    <recommendedName>
        <fullName evidence="1">PRTase-CE domain-containing protein</fullName>
    </recommendedName>
</protein>
<evidence type="ECO:0000313" key="2">
    <source>
        <dbReference type="EMBL" id="MBL0745966.1"/>
    </source>
</evidence>
<dbReference type="EMBL" id="JAERRB010000024">
    <property type="protein sequence ID" value="MBL0745966.1"/>
    <property type="molecule type" value="Genomic_DNA"/>
</dbReference>
<sequence>MSNVFTVPLHGQIYYDSIRERCNNLIDLNIWDGIEKNQLRKWLNNFSTDEERYFAACVLDCLIFRSEQQTESLFFQLFYKEIPNLVRRKKLPVDTNLIARLKQVTDPKVRLVSVMRQEDSPIKSASIVARILKRAHQLNQNYIIKPIDIKTAFDSGVREFIFVDDFLGTGDQFNGVLHQVRQEFSYEALLTQCCVIYAPLVAHYKGVKEIQDYCPYIHIIQAELLDDSNSLFNQCFDDGNNGVTTARAFYLDMLRKKGFNLDDDREFGYGNLELTFAFNHAIPDNSLGILHFSENNWNPLINR</sequence>
<organism evidence="2 3">
    <name type="scientific">Chryseolinea lacunae</name>
    <dbReference type="NCBI Taxonomy" id="2801331"/>
    <lineage>
        <taxon>Bacteria</taxon>
        <taxon>Pseudomonadati</taxon>
        <taxon>Bacteroidota</taxon>
        <taxon>Cytophagia</taxon>
        <taxon>Cytophagales</taxon>
        <taxon>Fulvivirgaceae</taxon>
        <taxon>Chryseolinea</taxon>
    </lineage>
</organism>
<dbReference type="Proteomes" id="UP000613030">
    <property type="component" value="Unassembled WGS sequence"/>
</dbReference>
<accession>A0ABS1L2M3</accession>
<reference evidence="2 3" key="1">
    <citation type="submission" date="2021-01" db="EMBL/GenBank/DDBJ databases">
        <title>Chryseolinea sp. Jin1 Genome sequencing and assembly.</title>
        <authorList>
            <person name="Kim I."/>
        </authorList>
    </citation>
    <scope>NUCLEOTIDE SEQUENCE [LARGE SCALE GENOMIC DNA]</scope>
    <source>
        <strain evidence="2 3">Jin1</strain>
    </source>
</reference>
<evidence type="ECO:0000259" key="1">
    <source>
        <dbReference type="Pfam" id="PF24390"/>
    </source>
</evidence>
<feature type="domain" description="PRTase-CE" evidence="1">
    <location>
        <begin position="39"/>
        <end position="303"/>
    </location>
</feature>
<evidence type="ECO:0000313" key="3">
    <source>
        <dbReference type="Proteomes" id="UP000613030"/>
    </source>
</evidence>
<dbReference type="Pfam" id="PF24390">
    <property type="entry name" value="PRTase-CE"/>
    <property type="match status" value="1"/>
</dbReference>
<keyword evidence="3" id="KW-1185">Reference proteome</keyword>
<gene>
    <name evidence="2" type="ORF">JI741_32340</name>
</gene>
<dbReference type="InterPro" id="IPR056920">
    <property type="entry name" value="PRTase-CE"/>
</dbReference>